<evidence type="ECO:0000256" key="3">
    <source>
        <dbReference type="ARBA" id="ARBA00022801"/>
    </source>
</evidence>
<evidence type="ECO:0000259" key="5">
    <source>
        <dbReference type="Pfam" id="PF01343"/>
    </source>
</evidence>
<dbReference type="InterPro" id="IPR004635">
    <property type="entry name" value="Pept_S49_SppA"/>
</dbReference>
<evidence type="ECO:0000313" key="7">
    <source>
        <dbReference type="Proteomes" id="UP000242329"/>
    </source>
</evidence>
<dbReference type="GO" id="GO:0006508">
    <property type="term" value="P:proteolysis"/>
    <property type="evidence" value="ECO:0007669"/>
    <property type="project" value="UniProtKB-KW"/>
</dbReference>
<evidence type="ECO:0000313" key="6">
    <source>
        <dbReference type="EMBL" id="SHH07086.1"/>
    </source>
</evidence>
<evidence type="ECO:0000256" key="1">
    <source>
        <dbReference type="ARBA" id="ARBA00008683"/>
    </source>
</evidence>
<dbReference type="STRING" id="1123382.SAMN02745221_01613"/>
<dbReference type="InterPro" id="IPR047272">
    <property type="entry name" value="S49_SppA_C"/>
</dbReference>
<dbReference type="RefSeq" id="WP_073092587.1">
    <property type="nucleotide sequence ID" value="NZ_FQWY01000028.1"/>
</dbReference>
<dbReference type="SUPFAM" id="SSF52096">
    <property type="entry name" value="ClpP/crotonase"/>
    <property type="match status" value="1"/>
</dbReference>
<dbReference type="Pfam" id="PF01343">
    <property type="entry name" value="Peptidase_S49"/>
    <property type="match status" value="1"/>
</dbReference>
<dbReference type="PANTHER" id="PTHR42987:SF7">
    <property type="entry name" value="SIGNAL PEPTIDE PEPTIDASE SPPA-RELATED"/>
    <property type="match status" value="1"/>
</dbReference>
<protein>
    <submittedName>
        <fullName evidence="6">Signal peptide peptidase A. Serine peptidase. MEROPS family S49</fullName>
    </submittedName>
</protein>
<sequence>MVKKRLVVVMMVVFLLVVGGVALKNSSQGGKITSKGEVVGVINIDGPITGSSTTDIMGTGGVSALDIMEKIKTARQRPDIKAVVIRINSPGGTAAASQEIAEELDKLRKEGKPVVTSMGDMCASGGYWLACSTDYIMANGGTLTGSIGVIMQIANLEELYRKLGIEMETIKSGKHKDIGSSSRALTEEERKLLQDLIDDSYNQFLEQVKKGRKGKISEEELLKIADGRIFSGRQALELGLVDGLGNYYDAIRQAEKMAGIKEGTAQVEILNQPDFWSRLGLSRVKIDNILFQDKWIEMR</sequence>
<keyword evidence="7" id="KW-1185">Reference proteome</keyword>
<dbReference type="Gene3D" id="6.20.330.10">
    <property type="match status" value="1"/>
</dbReference>
<keyword evidence="3" id="KW-0378">Hydrolase</keyword>
<gene>
    <name evidence="6" type="ORF">SAMN02745221_01613</name>
</gene>
<accession>A0A1M5PZI2</accession>
<dbReference type="AlphaFoldDB" id="A0A1M5PZI2"/>
<dbReference type="CDD" id="cd07023">
    <property type="entry name" value="S49_Sppa_N_C"/>
    <property type="match status" value="1"/>
</dbReference>
<dbReference type="InterPro" id="IPR002142">
    <property type="entry name" value="Peptidase_S49"/>
</dbReference>
<keyword evidence="4" id="KW-0720">Serine protease</keyword>
<organism evidence="6 7">
    <name type="scientific">Thermosyntropha lipolytica DSM 11003</name>
    <dbReference type="NCBI Taxonomy" id="1123382"/>
    <lineage>
        <taxon>Bacteria</taxon>
        <taxon>Bacillati</taxon>
        <taxon>Bacillota</taxon>
        <taxon>Clostridia</taxon>
        <taxon>Eubacteriales</taxon>
        <taxon>Syntrophomonadaceae</taxon>
        <taxon>Thermosyntropha</taxon>
    </lineage>
</organism>
<dbReference type="InterPro" id="IPR029045">
    <property type="entry name" value="ClpP/crotonase-like_dom_sf"/>
</dbReference>
<feature type="domain" description="Peptidase S49" evidence="5">
    <location>
        <begin position="107"/>
        <end position="260"/>
    </location>
</feature>
<dbReference type="GO" id="GO:0008236">
    <property type="term" value="F:serine-type peptidase activity"/>
    <property type="evidence" value="ECO:0007669"/>
    <property type="project" value="UniProtKB-KW"/>
</dbReference>
<reference evidence="7" key="1">
    <citation type="submission" date="2016-11" db="EMBL/GenBank/DDBJ databases">
        <authorList>
            <person name="Varghese N."/>
            <person name="Submissions S."/>
        </authorList>
    </citation>
    <scope>NUCLEOTIDE SEQUENCE [LARGE SCALE GENOMIC DNA]</scope>
    <source>
        <strain evidence="7">DSM 11003</strain>
    </source>
</reference>
<comment type="similarity">
    <text evidence="1">Belongs to the peptidase S49 family.</text>
</comment>
<proteinExistence type="inferred from homology"/>
<evidence type="ECO:0000256" key="4">
    <source>
        <dbReference type="ARBA" id="ARBA00022825"/>
    </source>
</evidence>
<dbReference type="NCBIfam" id="TIGR00706">
    <property type="entry name" value="SppA_dom"/>
    <property type="match status" value="1"/>
</dbReference>
<keyword evidence="2" id="KW-0645">Protease</keyword>
<dbReference type="EMBL" id="FQWY01000028">
    <property type="protein sequence ID" value="SHH07086.1"/>
    <property type="molecule type" value="Genomic_DNA"/>
</dbReference>
<evidence type="ECO:0000256" key="2">
    <source>
        <dbReference type="ARBA" id="ARBA00022670"/>
    </source>
</evidence>
<dbReference type="PANTHER" id="PTHR42987">
    <property type="entry name" value="PEPTIDASE S49"/>
    <property type="match status" value="1"/>
</dbReference>
<dbReference type="Proteomes" id="UP000242329">
    <property type="component" value="Unassembled WGS sequence"/>
</dbReference>
<name>A0A1M5PZI2_9FIRM</name>
<dbReference type="Gene3D" id="3.90.226.10">
    <property type="entry name" value="2-enoyl-CoA Hydratase, Chain A, domain 1"/>
    <property type="match status" value="2"/>
</dbReference>